<dbReference type="Pfam" id="PF00128">
    <property type="entry name" value="Alpha-amylase"/>
    <property type="match status" value="1"/>
</dbReference>
<dbReference type="EMBL" id="CP003349">
    <property type="protein sequence ID" value="AFD06787.1"/>
    <property type="molecule type" value="Genomic_DNA"/>
</dbReference>
<accession>H8KQP9</accession>
<dbReference type="SUPFAM" id="SSF51445">
    <property type="entry name" value="(Trans)glycosidases"/>
    <property type="match status" value="1"/>
</dbReference>
<dbReference type="Gene3D" id="2.60.40.10">
    <property type="entry name" value="Immunoglobulins"/>
    <property type="match status" value="1"/>
</dbReference>
<dbReference type="InterPro" id="IPR004193">
    <property type="entry name" value="Glyco_hydro_13_N"/>
</dbReference>
<dbReference type="InterPro" id="IPR013783">
    <property type="entry name" value="Ig-like_fold"/>
</dbReference>
<evidence type="ECO:0000256" key="2">
    <source>
        <dbReference type="SAM" id="SignalP"/>
    </source>
</evidence>
<dbReference type="Proteomes" id="UP000007590">
    <property type="component" value="Chromosome"/>
</dbReference>
<dbReference type="Gene3D" id="3.20.20.80">
    <property type="entry name" value="Glycosidases"/>
    <property type="match status" value="1"/>
</dbReference>
<dbReference type="GO" id="GO:0005975">
    <property type="term" value="P:carbohydrate metabolic process"/>
    <property type="evidence" value="ECO:0007669"/>
    <property type="project" value="InterPro"/>
</dbReference>
<dbReference type="KEGG" id="scn:Solca_1721"/>
<dbReference type="SUPFAM" id="SSF81296">
    <property type="entry name" value="E set domains"/>
    <property type="match status" value="1"/>
</dbReference>
<dbReference type="eggNOG" id="COG1523">
    <property type="taxonomic scope" value="Bacteria"/>
</dbReference>
<dbReference type="InterPro" id="IPR006047">
    <property type="entry name" value="GH13_cat_dom"/>
</dbReference>
<dbReference type="RefSeq" id="WP_014680014.1">
    <property type="nucleotide sequence ID" value="NC_017770.1"/>
</dbReference>
<feature type="signal peptide" evidence="2">
    <location>
        <begin position="1"/>
        <end position="20"/>
    </location>
</feature>
<dbReference type="HOGENOM" id="CLU_005821_0_0_10"/>
<dbReference type="GO" id="GO:0004553">
    <property type="term" value="F:hydrolase activity, hydrolyzing O-glycosyl compounds"/>
    <property type="evidence" value="ECO:0007669"/>
    <property type="project" value="InterPro"/>
</dbReference>
<evidence type="ECO:0000259" key="3">
    <source>
        <dbReference type="SMART" id="SM00642"/>
    </source>
</evidence>
<keyword evidence="5" id="KW-1185">Reference proteome</keyword>
<dbReference type="OrthoDB" id="9761875at2"/>
<evidence type="ECO:0000256" key="1">
    <source>
        <dbReference type="ARBA" id="ARBA00008061"/>
    </source>
</evidence>
<feature type="domain" description="Glycosyl hydrolase family 13 catalytic" evidence="3">
    <location>
        <begin position="421"/>
        <end position="785"/>
    </location>
</feature>
<dbReference type="InterPro" id="IPR032522">
    <property type="entry name" value="DUF4961"/>
</dbReference>
<organism evidence="4 5">
    <name type="scientific">Solitalea canadensis (strain ATCC 29591 / DSM 3403 / JCM 21819 / LMG 8368 / NBRC 15130 / NCIMB 12057 / USAM 9D)</name>
    <name type="common">Flexibacter canadensis</name>
    <dbReference type="NCBI Taxonomy" id="929556"/>
    <lineage>
        <taxon>Bacteria</taxon>
        <taxon>Pseudomonadati</taxon>
        <taxon>Bacteroidota</taxon>
        <taxon>Sphingobacteriia</taxon>
        <taxon>Sphingobacteriales</taxon>
        <taxon>Sphingobacteriaceae</taxon>
        <taxon>Solitalea</taxon>
    </lineage>
</organism>
<dbReference type="AlphaFoldDB" id="H8KQP9"/>
<dbReference type="PANTHER" id="PTHR43002">
    <property type="entry name" value="GLYCOGEN DEBRANCHING ENZYME"/>
    <property type="match status" value="1"/>
</dbReference>
<evidence type="ECO:0000313" key="4">
    <source>
        <dbReference type="EMBL" id="AFD06787.1"/>
    </source>
</evidence>
<feature type="chain" id="PRO_5003613291" evidence="2">
    <location>
        <begin position="21"/>
        <end position="877"/>
    </location>
</feature>
<dbReference type="Pfam" id="PF16328">
    <property type="entry name" value="DUF4961"/>
    <property type="match status" value="1"/>
</dbReference>
<sequence>MKLYKWLLFLLALVIISACKKSTDDPEPTPTPPVTEQSNSLDEKAVIAYSPAFPTDDKEVTLIFNADKGNAGLKSFGGDVYIWTGVITDKSTGATDWKYGKSPKFGEADPNAKLTRLSENKYQIKLTPRTFYNVPVGEKILKLAMLFKNSDGSISGRNIDASDIYLPINPSGNLGIRFIDPEFNPFYNPEIASPLKTIGESVKMTAVASAAGKITISVNGTEVKSAENVSTLTTDVALTKSGQNEIKAVISSGGKSAEQKFAITVKGQVEVAALPSGANPDGVTYLNGGTSAIFTLFAPGKQNVFVTGDFTDWKLDVKGFMKKTPDGKRWWVQVDGLTAGEKYGYQFMVDGSLKIADPYSELTLDPYNDKDIPIGVFPSLKAYPSGKTTGIVSVAQSNVPAYVWKNTTFTRPEKSKLVIYELHMRDFLSSHSYSTLRDTLNYFSSLGVNAIELMPVNEFENNSSWGYNPSFYFSPDKYYGTKNMLKEVIDECHKRGIAVILDMVLNHSFGQSPMVQLYFDTKAGKPTIESPWFNQVATHPFNVGYDFNHESADTKYFTKNVMKFWMEEYKVDGFRFDLSKGFTQKNSGTDDSHSNVTAWSAYDASRTAIWKDYNNYIKSIDPNFYVILEHLGVDQEEKELANEGIILWNNMNHQYNQNSMGYYNDNADLSRANYISHGFSQPNLVTYMESHDEERLMFKNKSYGASNGTYNVKNIATGLKRQEAAASFLFTVPGPNMLWQFGELGYDISIGENGRTGEKPILWNYYSDPNRKALRNVFAKLIKLKTKTDALQNATYTSAVNNTAVKYLIIQSATTKMVVIANFDVVEQQANVTFPAAGTWYEYVGSGSGTINLPTTTYNTVLQPGEYHVYTSTVINL</sequence>
<dbReference type="SMART" id="SM00642">
    <property type="entry name" value="Aamy"/>
    <property type="match status" value="1"/>
</dbReference>
<dbReference type="InterPro" id="IPR017853">
    <property type="entry name" value="GH"/>
</dbReference>
<proteinExistence type="inferred from homology"/>
<comment type="similarity">
    <text evidence="1">Belongs to the glycosyl hydrolase 13 family.</text>
</comment>
<dbReference type="STRING" id="929556.Solca_1721"/>
<dbReference type="CDD" id="cd11350">
    <property type="entry name" value="AmyAc_4"/>
    <property type="match status" value="1"/>
</dbReference>
<keyword evidence="2" id="KW-0732">Signal</keyword>
<reference evidence="4" key="1">
    <citation type="submission" date="2012-02" db="EMBL/GenBank/DDBJ databases">
        <title>The complete genome of Solitalea canadensis DSM 3403.</title>
        <authorList>
            <consortium name="US DOE Joint Genome Institute (JGI-PGF)"/>
            <person name="Lucas S."/>
            <person name="Copeland A."/>
            <person name="Lapidus A."/>
            <person name="Glavina del Rio T."/>
            <person name="Dalin E."/>
            <person name="Tice H."/>
            <person name="Bruce D."/>
            <person name="Goodwin L."/>
            <person name="Pitluck S."/>
            <person name="Peters L."/>
            <person name="Ovchinnikova G."/>
            <person name="Lu M."/>
            <person name="Kyrpides N."/>
            <person name="Mavromatis K."/>
            <person name="Ivanova N."/>
            <person name="Brettin T."/>
            <person name="Detter J.C."/>
            <person name="Han C."/>
            <person name="Larimer F."/>
            <person name="Land M."/>
            <person name="Hauser L."/>
            <person name="Markowitz V."/>
            <person name="Cheng J.-F."/>
            <person name="Hugenholtz P."/>
            <person name="Woyke T."/>
            <person name="Wu D."/>
            <person name="Spring S."/>
            <person name="Schroeder M."/>
            <person name="Kopitz M."/>
            <person name="Brambilla E."/>
            <person name="Klenk H.-P."/>
            <person name="Eisen J.A."/>
        </authorList>
    </citation>
    <scope>NUCLEOTIDE SEQUENCE</scope>
    <source>
        <strain evidence="4">DSM 3403</strain>
    </source>
</reference>
<protein>
    <submittedName>
        <fullName evidence="4">1,4-alpha-glucan branching enzyme</fullName>
    </submittedName>
</protein>
<evidence type="ECO:0000313" key="5">
    <source>
        <dbReference type="Proteomes" id="UP000007590"/>
    </source>
</evidence>
<dbReference type="InterPro" id="IPR014756">
    <property type="entry name" value="Ig_E-set"/>
</dbReference>
<dbReference type="Pfam" id="PF02922">
    <property type="entry name" value="CBM_48"/>
    <property type="match status" value="1"/>
</dbReference>
<name>H8KQP9_SOLCM</name>
<dbReference type="PROSITE" id="PS51257">
    <property type="entry name" value="PROKAR_LIPOPROTEIN"/>
    <property type="match status" value="1"/>
</dbReference>
<gene>
    <name evidence="4" type="ordered locus">Solca_1721</name>
</gene>